<evidence type="ECO:0000259" key="3">
    <source>
        <dbReference type="Pfam" id="PF12671"/>
    </source>
</evidence>
<dbReference type="RefSeq" id="WP_345066305.1">
    <property type="nucleotide sequence ID" value="NZ_BAABCN010000005.1"/>
</dbReference>
<keyword evidence="2" id="KW-0812">Transmembrane</keyword>
<dbReference type="PANTHER" id="PTHR40032:SF1">
    <property type="entry name" value="EXPORTED PROTEIN"/>
    <property type="match status" value="1"/>
</dbReference>
<keyword evidence="5" id="KW-1185">Reference proteome</keyword>
<proteinExistence type="predicted"/>
<sequence>MAFTRARRSITAVVIGGLVIGGLVVGGAVFAVQLADGADNANGATSADGEGVPTESQSTGAAASDAQPQDAAVEAQLAYVLKHWKKYNTADYGVVDDNDCVDFASQSLIVRGWTMDDDWWSEGTGEDFDFSSAWVSSTSFMNYLEESGRATALADSQRDQVKLGDIVQFDWDDSGDRDHTAVVTRITGSGDSREIYYAGHTDDTDYRSVDWAITTNHPGASVYYWSIP</sequence>
<feature type="domain" description="Putative amidase" evidence="3">
    <location>
        <begin position="75"/>
        <end position="223"/>
    </location>
</feature>
<reference evidence="5" key="1">
    <citation type="journal article" date="2019" name="Int. J. Syst. Evol. Microbiol.">
        <title>The Global Catalogue of Microorganisms (GCM) 10K type strain sequencing project: providing services to taxonomists for standard genome sequencing and annotation.</title>
        <authorList>
            <consortium name="The Broad Institute Genomics Platform"/>
            <consortium name="The Broad Institute Genome Sequencing Center for Infectious Disease"/>
            <person name="Wu L."/>
            <person name="Ma J."/>
        </authorList>
    </citation>
    <scope>NUCLEOTIDE SEQUENCE [LARGE SCALE GENOMIC DNA]</scope>
    <source>
        <strain evidence="5">JCM 17021</strain>
    </source>
</reference>
<dbReference type="Proteomes" id="UP001501803">
    <property type="component" value="Unassembled WGS sequence"/>
</dbReference>
<keyword evidence="2" id="KW-0472">Membrane</keyword>
<evidence type="ECO:0000313" key="4">
    <source>
        <dbReference type="EMBL" id="GAA3879466.1"/>
    </source>
</evidence>
<protein>
    <recommendedName>
        <fullName evidence="3">Putative amidase domain-containing protein</fullName>
    </recommendedName>
</protein>
<dbReference type="PANTHER" id="PTHR40032">
    <property type="entry name" value="EXPORTED PROTEIN-RELATED"/>
    <property type="match status" value="1"/>
</dbReference>
<evidence type="ECO:0000256" key="1">
    <source>
        <dbReference type="SAM" id="MobiDB-lite"/>
    </source>
</evidence>
<gene>
    <name evidence="4" type="ORF">GCM10022381_22210</name>
</gene>
<dbReference type="Pfam" id="PF12671">
    <property type="entry name" value="Amidase_6"/>
    <property type="match status" value="1"/>
</dbReference>
<dbReference type="EMBL" id="BAABCN010000005">
    <property type="protein sequence ID" value="GAA3879466.1"/>
    <property type="molecule type" value="Genomic_DNA"/>
</dbReference>
<keyword evidence="2" id="KW-1133">Transmembrane helix</keyword>
<feature type="transmembrane region" description="Helical" evidence="2">
    <location>
        <begin position="12"/>
        <end position="32"/>
    </location>
</feature>
<evidence type="ECO:0000256" key="2">
    <source>
        <dbReference type="SAM" id="Phobius"/>
    </source>
</evidence>
<feature type="region of interest" description="Disordered" evidence="1">
    <location>
        <begin position="43"/>
        <end position="67"/>
    </location>
</feature>
<comment type="caution">
    <text evidence="4">The sequence shown here is derived from an EMBL/GenBank/DDBJ whole genome shotgun (WGS) entry which is preliminary data.</text>
</comment>
<dbReference type="InterPro" id="IPR024301">
    <property type="entry name" value="Amidase_6"/>
</dbReference>
<name>A0ABP7KJT7_9MICO</name>
<accession>A0ABP7KJT7</accession>
<evidence type="ECO:0000313" key="5">
    <source>
        <dbReference type="Proteomes" id="UP001501803"/>
    </source>
</evidence>
<organism evidence="4 5">
    <name type="scientific">Leifsonia kafniensis</name>
    <dbReference type="NCBI Taxonomy" id="475957"/>
    <lineage>
        <taxon>Bacteria</taxon>
        <taxon>Bacillati</taxon>
        <taxon>Actinomycetota</taxon>
        <taxon>Actinomycetes</taxon>
        <taxon>Micrococcales</taxon>
        <taxon>Microbacteriaceae</taxon>
        <taxon>Leifsonia</taxon>
    </lineage>
</organism>